<comment type="catalytic activity">
    <reaction evidence="16">
        <text>L-homoserine + NADP(+) = L-aspartate 4-semialdehyde + NADPH + H(+)</text>
        <dbReference type="Rhea" id="RHEA:15761"/>
        <dbReference type="ChEBI" id="CHEBI:15378"/>
        <dbReference type="ChEBI" id="CHEBI:57476"/>
        <dbReference type="ChEBI" id="CHEBI:57783"/>
        <dbReference type="ChEBI" id="CHEBI:58349"/>
        <dbReference type="ChEBI" id="CHEBI:537519"/>
        <dbReference type="EC" id="1.1.1.3"/>
    </reaction>
</comment>
<evidence type="ECO:0000256" key="10">
    <source>
        <dbReference type="ARBA" id="ARBA00022857"/>
    </source>
</evidence>
<dbReference type="InterPro" id="IPR016204">
    <property type="entry name" value="HDH"/>
</dbReference>
<name>A0A8E6B627_9BACT</name>
<dbReference type="InterPro" id="IPR001342">
    <property type="entry name" value="HDH_cat"/>
</dbReference>
<dbReference type="Gene3D" id="3.30.360.10">
    <property type="entry name" value="Dihydrodipicolinate Reductase, domain 2"/>
    <property type="match status" value="1"/>
</dbReference>
<dbReference type="FunFam" id="3.30.360.10:FF:000005">
    <property type="entry name" value="Homoserine dehydrogenase"/>
    <property type="match status" value="1"/>
</dbReference>
<dbReference type="NCBIfam" id="NF004976">
    <property type="entry name" value="PRK06349.1"/>
    <property type="match status" value="1"/>
</dbReference>
<proteinExistence type="inferred from homology"/>
<comment type="similarity">
    <text evidence="4 17">Belongs to the homoserine dehydrogenase family.</text>
</comment>
<feature type="binding site" evidence="15">
    <location>
        <position position="105"/>
    </location>
    <ligand>
        <name>NADPH</name>
        <dbReference type="ChEBI" id="CHEBI:57783"/>
    </ligand>
</feature>
<dbReference type="PANTHER" id="PTHR43331:SF1">
    <property type="entry name" value="HOMOSERINE DEHYDROGENASE"/>
    <property type="match status" value="1"/>
</dbReference>
<feature type="binding site" evidence="15">
    <location>
        <begin position="9"/>
        <end position="16"/>
    </location>
    <ligand>
        <name>NADP(+)</name>
        <dbReference type="ChEBI" id="CHEBI:58349"/>
    </ligand>
</feature>
<evidence type="ECO:0000256" key="5">
    <source>
        <dbReference type="ARBA" id="ARBA00013213"/>
    </source>
</evidence>
<dbReference type="EC" id="1.1.1.3" evidence="5 16"/>
<dbReference type="GO" id="GO:0009086">
    <property type="term" value="P:methionine biosynthetic process"/>
    <property type="evidence" value="ECO:0007669"/>
    <property type="project" value="UniProtKB-KW"/>
</dbReference>
<dbReference type="AlphaFoldDB" id="A0A8E6B627"/>
<evidence type="ECO:0000256" key="9">
    <source>
        <dbReference type="ARBA" id="ARBA00022723"/>
    </source>
</evidence>
<keyword evidence="8 16" id="KW-0791">Threonine biosynthesis</keyword>
<dbReference type="SUPFAM" id="SSF55347">
    <property type="entry name" value="Glyceraldehyde-3-phosphate dehydrogenase-like, C-terminal domain"/>
    <property type="match status" value="1"/>
</dbReference>
<dbReference type="PROSITE" id="PS51671">
    <property type="entry name" value="ACT"/>
    <property type="match status" value="1"/>
</dbReference>
<keyword evidence="9" id="KW-0479">Metal-binding</keyword>
<dbReference type="GO" id="GO:0009088">
    <property type="term" value="P:threonine biosynthetic process"/>
    <property type="evidence" value="ECO:0007669"/>
    <property type="project" value="UniProtKB-UniPathway"/>
</dbReference>
<evidence type="ECO:0000256" key="8">
    <source>
        <dbReference type="ARBA" id="ARBA00022697"/>
    </source>
</evidence>
<feature type="domain" description="ACT" evidence="18">
    <location>
        <begin position="352"/>
        <end position="430"/>
    </location>
</feature>
<dbReference type="PIRSF" id="PIRSF000098">
    <property type="entry name" value="Homoser_dehydrog"/>
    <property type="match status" value="1"/>
</dbReference>
<evidence type="ECO:0000256" key="3">
    <source>
        <dbReference type="ARBA" id="ARBA00005062"/>
    </source>
</evidence>
<evidence type="ECO:0000313" key="20">
    <source>
        <dbReference type="Proteomes" id="UP000676194"/>
    </source>
</evidence>
<evidence type="ECO:0000256" key="13">
    <source>
        <dbReference type="ARBA" id="ARBA00023167"/>
    </source>
</evidence>
<evidence type="ECO:0000256" key="4">
    <source>
        <dbReference type="ARBA" id="ARBA00006753"/>
    </source>
</evidence>
<gene>
    <name evidence="19" type="ORF">KIH39_19865</name>
</gene>
<dbReference type="InterPro" id="IPR005106">
    <property type="entry name" value="Asp/hSer_DH_NAD-bd"/>
</dbReference>
<keyword evidence="12" id="KW-0520">NAD</keyword>
<dbReference type="Gene3D" id="3.40.50.720">
    <property type="entry name" value="NAD(P)-binding Rossmann-like Domain"/>
    <property type="match status" value="1"/>
</dbReference>
<evidence type="ECO:0000259" key="18">
    <source>
        <dbReference type="PROSITE" id="PS51671"/>
    </source>
</evidence>
<evidence type="ECO:0000256" key="15">
    <source>
        <dbReference type="PIRSR" id="PIRSR000098-2"/>
    </source>
</evidence>
<dbReference type="UniPathway" id="UPA00050">
    <property type="reaction ID" value="UER00063"/>
</dbReference>
<dbReference type="PROSITE" id="PS01042">
    <property type="entry name" value="HOMOSER_DHGENASE"/>
    <property type="match status" value="1"/>
</dbReference>
<dbReference type="InterPro" id="IPR036291">
    <property type="entry name" value="NAD(P)-bd_dom_sf"/>
</dbReference>
<evidence type="ECO:0000256" key="2">
    <source>
        <dbReference type="ARBA" id="ARBA00005056"/>
    </source>
</evidence>
<evidence type="ECO:0000256" key="6">
    <source>
        <dbReference type="ARBA" id="ARBA00013376"/>
    </source>
</evidence>
<keyword evidence="11 16" id="KW-0560">Oxidoreductase</keyword>
<dbReference type="InterPro" id="IPR019811">
    <property type="entry name" value="HDH_CS"/>
</dbReference>
<dbReference type="SUPFAM" id="SSF55021">
    <property type="entry name" value="ACT-like"/>
    <property type="match status" value="1"/>
</dbReference>
<keyword evidence="10 15" id="KW-0521">NADP</keyword>
<evidence type="ECO:0000256" key="7">
    <source>
        <dbReference type="ARBA" id="ARBA00022605"/>
    </source>
</evidence>
<feature type="active site" description="Proton donor" evidence="14">
    <location>
        <position position="205"/>
    </location>
</feature>
<dbReference type="RefSeq" id="WP_213494966.1">
    <property type="nucleotide sequence ID" value="NZ_CP074694.1"/>
</dbReference>
<keyword evidence="20" id="KW-1185">Reference proteome</keyword>
<protein>
    <recommendedName>
        <fullName evidence="6 16">Homoserine dehydrogenase</fullName>
        <ecNumber evidence="5 16">1.1.1.3</ecNumber>
    </recommendedName>
</protein>
<dbReference type="GO" id="GO:0046872">
    <property type="term" value="F:metal ion binding"/>
    <property type="evidence" value="ECO:0007669"/>
    <property type="project" value="UniProtKB-KW"/>
</dbReference>
<dbReference type="Proteomes" id="UP000676194">
    <property type="component" value="Chromosome"/>
</dbReference>
<sequence>MSDLRVALLGCGTVGGGVARILLEQPERVATRSGRKIELKKIAVRDISKPRPDCIPASLITRNVAEIFADPTIDVVVELMGGTDIAREYVLQALMAGKHVVTANKALLAEHGVELFETARKHDRVIAFEASVAGGIPIVAAIAQSLTANQITAIQGILNGTSNFILTAMSEKGMSYSAALKEAQRLGYAEADPTLDVDGSDAAAKLCVLAQLAFGLNVTVKSIERFGISEMNSIDLKYAQELGYTVKLLAEAWLDGKDVAMHVAPVLLRNTDMLAQVRGAHNAIQIMGDVVGETLYQGAGAGEMPTASAVVADIIDLAVGRAQATFQAAKLWQPSGKGFRLRPSTRVRSRFYLRVLVADKPGMLAEVARSLADVGISISSVIQHEAVEEHQGDVVPLVIITHYAETGKFRTALEHINRLPGIAAPGVHFSMDD</sequence>
<accession>A0A8E6B627</accession>
<dbReference type="GO" id="GO:0050661">
    <property type="term" value="F:NADP binding"/>
    <property type="evidence" value="ECO:0007669"/>
    <property type="project" value="InterPro"/>
</dbReference>
<evidence type="ECO:0000256" key="11">
    <source>
        <dbReference type="ARBA" id="ARBA00023002"/>
    </source>
</evidence>
<evidence type="ECO:0000256" key="14">
    <source>
        <dbReference type="PIRSR" id="PIRSR000098-1"/>
    </source>
</evidence>
<dbReference type="Pfam" id="PF01842">
    <property type="entry name" value="ACT"/>
    <property type="match status" value="1"/>
</dbReference>
<dbReference type="SUPFAM" id="SSF51735">
    <property type="entry name" value="NAD(P)-binding Rossmann-fold domains"/>
    <property type="match status" value="1"/>
</dbReference>
<comment type="pathway">
    <text evidence="3 16">Amino-acid biosynthesis; L-methionine biosynthesis via de novo pathway; L-homoserine from L-aspartate: step 3/3.</text>
</comment>
<feature type="binding site" evidence="15">
    <location>
        <position position="190"/>
    </location>
    <ligand>
        <name>L-homoserine</name>
        <dbReference type="ChEBI" id="CHEBI:57476"/>
    </ligand>
</feature>
<evidence type="ECO:0000256" key="17">
    <source>
        <dbReference type="RuleBase" id="RU004171"/>
    </source>
</evidence>
<comment type="pathway">
    <text evidence="2 16">Amino-acid biosynthesis; L-threonine biosynthesis; L-threonine from L-aspartate: step 3/5.</text>
</comment>
<dbReference type="Pfam" id="PF00742">
    <property type="entry name" value="Homoserine_dh"/>
    <property type="match status" value="1"/>
</dbReference>
<dbReference type="InterPro" id="IPR045865">
    <property type="entry name" value="ACT-like_dom_sf"/>
</dbReference>
<dbReference type="GO" id="GO:0004412">
    <property type="term" value="F:homoserine dehydrogenase activity"/>
    <property type="evidence" value="ECO:0007669"/>
    <property type="project" value="UniProtKB-EC"/>
</dbReference>
<dbReference type="InterPro" id="IPR002912">
    <property type="entry name" value="ACT_dom"/>
</dbReference>
<evidence type="ECO:0000256" key="12">
    <source>
        <dbReference type="ARBA" id="ARBA00023027"/>
    </source>
</evidence>
<evidence type="ECO:0000256" key="1">
    <source>
        <dbReference type="ARBA" id="ARBA00001920"/>
    </source>
</evidence>
<organism evidence="19 20">
    <name type="scientific">Telmatocola sphagniphila</name>
    <dbReference type="NCBI Taxonomy" id="1123043"/>
    <lineage>
        <taxon>Bacteria</taxon>
        <taxon>Pseudomonadati</taxon>
        <taxon>Planctomycetota</taxon>
        <taxon>Planctomycetia</taxon>
        <taxon>Gemmatales</taxon>
        <taxon>Gemmataceae</taxon>
    </lineage>
</organism>
<keyword evidence="7 16" id="KW-0028">Amino-acid biosynthesis</keyword>
<dbReference type="UniPathway" id="UPA00051">
    <property type="reaction ID" value="UER00465"/>
</dbReference>
<dbReference type="CDD" id="cd04881">
    <property type="entry name" value="ACT_HSDH-Hom"/>
    <property type="match status" value="1"/>
</dbReference>
<comment type="cofactor">
    <cofactor evidence="1">
        <name>a metal cation</name>
        <dbReference type="ChEBI" id="CHEBI:25213"/>
    </cofactor>
</comment>
<dbReference type="EMBL" id="CP074694">
    <property type="protein sequence ID" value="QVL31085.1"/>
    <property type="molecule type" value="Genomic_DNA"/>
</dbReference>
<reference evidence="19" key="1">
    <citation type="submission" date="2021-05" db="EMBL/GenBank/DDBJ databases">
        <title>Complete genome sequence of the cellulolytic planctomycete Telmatocola sphagniphila SP2T and characterization of the first cellulase from planctomycetes.</title>
        <authorList>
            <person name="Rakitin A.L."/>
            <person name="Beletsky A.V."/>
            <person name="Naumoff D.G."/>
            <person name="Kulichevskaya I.S."/>
            <person name="Mardanov A.V."/>
            <person name="Ravin N.V."/>
            <person name="Dedysh S.N."/>
        </authorList>
    </citation>
    <scope>NUCLEOTIDE SEQUENCE</scope>
    <source>
        <strain evidence="19">SP2T</strain>
    </source>
</reference>
<dbReference type="PANTHER" id="PTHR43331">
    <property type="entry name" value="HOMOSERINE DEHYDROGENASE"/>
    <property type="match status" value="1"/>
</dbReference>
<dbReference type="FunFam" id="3.40.50.720:FF:000062">
    <property type="entry name" value="Homoserine dehydrogenase"/>
    <property type="match status" value="1"/>
</dbReference>
<dbReference type="Gene3D" id="3.30.70.260">
    <property type="match status" value="1"/>
</dbReference>
<dbReference type="KEGG" id="tsph:KIH39_19865"/>
<evidence type="ECO:0000313" key="19">
    <source>
        <dbReference type="EMBL" id="QVL31085.1"/>
    </source>
</evidence>
<dbReference type="Pfam" id="PF03447">
    <property type="entry name" value="NAD_binding_3"/>
    <property type="match status" value="1"/>
</dbReference>
<evidence type="ECO:0000256" key="16">
    <source>
        <dbReference type="RuleBase" id="RU000579"/>
    </source>
</evidence>
<keyword evidence="13 16" id="KW-0486">Methionine biosynthesis</keyword>